<dbReference type="SMART" id="SM00034">
    <property type="entry name" value="CLECT"/>
    <property type="match status" value="1"/>
</dbReference>
<dbReference type="GeneID" id="109466900"/>
<evidence type="ECO:0000313" key="4">
    <source>
        <dbReference type="RefSeq" id="XP_019620325.1"/>
    </source>
</evidence>
<feature type="compositionally biased region" description="Polar residues" evidence="1">
    <location>
        <begin position="34"/>
        <end position="43"/>
    </location>
</feature>
<dbReference type="OrthoDB" id="7357196at2759"/>
<name>A0A6P4XUJ4_BRABE</name>
<dbReference type="PANTHER" id="PTHR22801">
    <property type="entry name" value="LITHOSTATHINE"/>
    <property type="match status" value="1"/>
</dbReference>
<dbReference type="InterPro" id="IPR001304">
    <property type="entry name" value="C-type_lectin-like"/>
</dbReference>
<dbReference type="InterPro" id="IPR016186">
    <property type="entry name" value="C-type_lectin-like/link_sf"/>
</dbReference>
<dbReference type="PROSITE" id="PS50041">
    <property type="entry name" value="C_TYPE_LECTIN_2"/>
    <property type="match status" value="1"/>
</dbReference>
<dbReference type="Gene3D" id="3.10.100.10">
    <property type="entry name" value="Mannose-Binding Protein A, subunit A"/>
    <property type="match status" value="1"/>
</dbReference>
<evidence type="ECO:0000259" key="2">
    <source>
        <dbReference type="PROSITE" id="PS50041"/>
    </source>
</evidence>
<sequence length="221" mass="23996">MAMGDGAKITWSIGSPDENGPVGMDGQAGLPGSTGPSGNSEQGDGNMGMTGAAAVAASGPQESVSRKDQLPQNAGKEFGYTKWRGIYYKAFNTHQKSFSDAAATCREDGGTLAMPRDYDTDSFLISLTVLRSATAQHPQSSWFGLKRRYRGSSEFEWVDGTPLRGGYTGWRPNEPNNANDNEDCVHYSGDADRDGTLKVDAIKWNDYECQRLKFFICQVLP</sequence>
<dbReference type="KEGG" id="bbel:109466900"/>
<dbReference type="Pfam" id="PF00059">
    <property type="entry name" value="Lectin_C"/>
    <property type="match status" value="1"/>
</dbReference>
<feature type="domain" description="C-type lectin" evidence="2">
    <location>
        <begin position="83"/>
        <end position="218"/>
    </location>
</feature>
<dbReference type="InterPro" id="IPR016187">
    <property type="entry name" value="CTDL_fold"/>
</dbReference>
<feature type="region of interest" description="Disordered" evidence="1">
    <location>
        <begin position="1"/>
        <end position="72"/>
    </location>
</feature>
<dbReference type="AlphaFoldDB" id="A0A6P4XUJ4"/>
<proteinExistence type="predicted"/>
<dbReference type="CDD" id="cd00037">
    <property type="entry name" value="CLECT"/>
    <property type="match status" value="1"/>
</dbReference>
<gene>
    <name evidence="4" type="primary">LOC109466900</name>
</gene>
<dbReference type="RefSeq" id="XP_019620325.1">
    <property type="nucleotide sequence ID" value="XM_019764766.1"/>
</dbReference>
<reference evidence="4" key="1">
    <citation type="submission" date="2025-08" db="UniProtKB">
        <authorList>
            <consortium name="RefSeq"/>
        </authorList>
    </citation>
    <scope>IDENTIFICATION</scope>
    <source>
        <tissue evidence="4">Gonad</tissue>
    </source>
</reference>
<organism evidence="3 4">
    <name type="scientific">Branchiostoma belcheri</name>
    <name type="common">Amphioxus</name>
    <dbReference type="NCBI Taxonomy" id="7741"/>
    <lineage>
        <taxon>Eukaryota</taxon>
        <taxon>Metazoa</taxon>
        <taxon>Chordata</taxon>
        <taxon>Cephalochordata</taxon>
        <taxon>Leptocardii</taxon>
        <taxon>Amphioxiformes</taxon>
        <taxon>Branchiostomatidae</taxon>
        <taxon>Branchiostoma</taxon>
    </lineage>
</organism>
<dbReference type="SUPFAM" id="SSF56436">
    <property type="entry name" value="C-type lectin-like"/>
    <property type="match status" value="1"/>
</dbReference>
<evidence type="ECO:0000313" key="3">
    <source>
        <dbReference type="Proteomes" id="UP000515135"/>
    </source>
</evidence>
<protein>
    <submittedName>
        <fullName evidence="4">C-type lectin mannose-binding isoform-like</fullName>
    </submittedName>
</protein>
<accession>A0A6P4XUJ4</accession>
<dbReference type="PANTHER" id="PTHR22801:SF63">
    <property type="entry name" value="C-TYPE LECTIN DOMAIN-CONTAINING PROTEIN"/>
    <property type="match status" value="1"/>
</dbReference>
<dbReference type="Proteomes" id="UP000515135">
    <property type="component" value="Unplaced"/>
</dbReference>
<evidence type="ECO:0000256" key="1">
    <source>
        <dbReference type="SAM" id="MobiDB-lite"/>
    </source>
</evidence>
<dbReference type="InterPro" id="IPR050801">
    <property type="entry name" value="Ca-Dep_Lectins_ImmuneDev"/>
</dbReference>
<keyword evidence="3" id="KW-1185">Reference proteome</keyword>